<reference evidence="1 2" key="1">
    <citation type="submission" date="2020-08" db="EMBL/GenBank/DDBJ databases">
        <title>Cohnella phylogeny.</title>
        <authorList>
            <person name="Dunlap C."/>
        </authorList>
    </citation>
    <scope>NUCLEOTIDE SEQUENCE [LARGE SCALE GENOMIC DNA]</scope>
    <source>
        <strain evidence="1 2">DSM 103658</strain>
    </source>
</reference>
<dbReference type="SUPFAM" id="SSF57889">
    <property type="entry name" value="Cysteine-rich domain"/>
    <property type="match status" value="1"/>
</dbReference>
<gene>
    <name evidence="1" type="ORF">H4Q31_13830</name>
</gene>
<keyword evidence="2" id="KW-1185">Reference proteome</keyword>
<dbReference type="EMBL" id="JACJVN010000055">
    <property type="protein sequence ID" value="MBB6678382.1"/>
    <property type="molecule type" value="Genomic_DNA"/>
</dbReference>
<evidence type="ECO:0000313" key="1">
    <source>
        <dbReference type="EMBL" id="MBB6678382.1"/>
    </source>
</evidence>
<comment type="caution">
    <text evidence="1">The sequence shown here is derived from an EMBL/GenBank/DDBJ whole genome shotgun (WGS) entry which is preliminary data.</text>
</comment>
<accession>A0A841TBJ6</accession>
<organism evidence="1 2">
    <name type="scientific">Cohnella lubricantis</name>
    <dbReference type="NCBI Taxonomy" id="2163172"/>
    <lineage>
        <taxon>Bacteria</taxon>
        <taxon>Bacillati</taxon>
        <taxon>Bacillota</taxon>
        <taxon>Bacilli</taxon>
        <taxon>Bacillales</taxon>
        <taxon>Paenibacillaceae</taxon>
        <taxon>Cohnella</taxon>
    </lineage>
</organism>
<dbReference type="AlphaFoldDB" id="A0A841TBJ6"/>
<dbReference type="Proteomes" id="UP000574133">
    <property type="component" value="Unassembled WGS sequence"/>
</dbReference>
<name>A0A841TBJ6_9BACL</name>
<evidence type="ECO:0000313" key="2">
    <source>
        <dbReference type="Proteomes" id="UP000574133"/>
    </source>
</evidence>
<proteinExistence type="predicted"/>
<sequence>MGDKPQLYPCIRCGRMPDENDKYCIDCGVPVHNRCSDEPGILKKGCSFVNPPTAAYCAKCGEPTVYQLHGLIQPLYPGGNRPAFLNFK</sequence>
<dbReference type="InterPro" id="IPR046349">
    <property type="entry name" value="C1-like_sf"/>
</dbReference>
<dbReference type="RefSeq" id="WP_185179649.1">
    <property type="nucleotide sequence ID" value="NZ_CBCSEP010000009.1"/>
</dbReference>
<protein>
    <submittedName>
        <fullName evidence="1">Zinc ribbon domain-containing protein</fullName>
    </submittedName>
</protein>